<dbReference type="HOGENOM" id="CLU_3327130_0_0_0"/>
<accession>H8GUG4</accession>
<dbReference type="EMBL" id="CP002191">
    <property type="protein sequence ID" value="AFD26647.1"/>
    <property type="molecule type" value="Genomic_DNA"/>
</dbReference>
<sequence>MLSPQGGYGKPHGNNSYGEILKGHFFLTPSPPGFTLTP</sequence>
<organism evidence="1 2">
    <name type="scientific">Deinococcus gobiensis (strain DSM 21396 / JCM 16679 / CGMCC 1.7299 / I-0)</name>
    <dbReference type="NCBI Taxonomy" id="745776"/>
    <lineage>
        <taxon>Bacteria</taxon>
        <taxon>Thermotogati</taxon>
        <taxon>Deinococcota</taxon>
        <taxon>Deinococci</taxon>
        <taxon>Deinococcales</taxon>
        <taxon>Deinococcaceae</taxon>
        <taxon>Deinococcus</taxon>
    </lineage>
</organism>
<evidence type="ECO:0000313" key="1">
    <source>
        <dbReference type="EMBL" id="AFD26647.1"/>
    </source>
</evidence>
<reference evidence="1 2" key="1">
    <citation type="journal article" date="2012" name="PLoS ONE">
        <title>Genome sequence and transcriptome analysis of the radioresistant bacterium Deinococcus gobiensis: insights into the extreme environmental adaptations.</title>
        <authorList>
            <person name="Yuan M."/>
            <person name="Chen M."/>
            <person name="Zhang W."/>
            <person name="Lu W."/>
            <person name="Wang J."/>
            <person name="Yang M."/>
            <person name="Zhao P."/>
            <person name="Tang R."/>
            <person name="Li X."/>
            <person name="Hao Y."/>
            <person name="Zhou Z."/>
            <person name="Zhan Y."/>
            <person name="Yu H."/>
            <person name="Teng C."/>
            <person name="Yan Y."/>
            <person name="Ping S."/>
            <person name="Wang Y."/>
            <person name="Lin M."/>
        </authorList>
    </citation>
    <scope>NUCLEOTIDE SEQUENCE [LARGE SCALE GENOMIC DNA]</scope>
    <source>
        <strain evidence="1 2">I-0</strain>
    </source>
</reference>
<dbReference type="KEGG" id="dgo:DGo_CA2720"/>
<dbReference type="STRING" id="745776.DGo_CA2720"/>
<dbReference type="Proteomes" id="UP000007575">
    <property type="component" value="Chromosome"/>
</dbReference>
<evidence type="ECO:0000313" key="2">
    <source>
        <dbReference type="Proteomes" id="UP000007575"/>
    </source>
</evidence>
<protein>
    <submittedName>
        <fullName evidence="1">Uncharacterized protein</fullName>
    </submittedName>
</protein>
<name>H8GUG4_DEIGI</name>
<keyword evidence="2" id="KW-1185">Reference proteome</keyword>
<dbReference type="AlphaFoldDB" id="H8GUG4"/>
<gene>
    <name evidence="1" type="ordered locus">DGo_CA2720</name>
</gene>
<dbReference type="PATRIC" id="fig|745776.4.peg.2793"/>
<proteinExistence type="predicted"/>